<feature type="transmembrane region" description="Helical" evidence="9">
    <location>
        <begin position="144"/>
        <end position="162"/>
    </location>
</feature>
<evidence type="ECO:0000256" key="2">
    <source>
        <dbReference type="ARBA" id="ARBA00004651"/>
    </source>
</evidence>
<evidence type="ECO:0000256" key="1">
    <source>
        <dbReference type="ARBA" id="ARBA00002598"/>
    </source>
</evidence>
<gene>
    <name evidence="10" type="ORF">WJX81_002965</name>
</gene>
<dbReference type="PANTHER" id="PTHR28259:SF1">
    <property type="entry name" value="FLUORIDE EXPORT PROTEIN 1-RELATED"/>
    <property type="match status" value="1"/>
</dbReference>
<proteinExistence type="inferred from homology"/>
<evidence type="ECO:0000313" key="11">
    <source>
        <dbReference type="Proteomes" id="UP001445335"/>
    </source>
</evidence>
<comment type="subcellular location">
    <subcellularLocation>
        <location evidence="2">Cell membrane</location>
        <topology evidence="2">Multi-pass membrane protein</topology>
    </subcellularLocation>
</comment>
<feature type="transmembrane region" description="Helical" evidence="9">
    <location>
        <begin position="425"/>
        <end position="444"/>
    </location>
</feature>
<keyword evidence="5 9" id="KW-1133">Transmembrane helix</keyword>
<feature type="transmembrane region" description="Helical" evidence="9">
    <location>
        <begin position="106"/>
        <end position="124"/>
    </location>
</feature>
<comment type="caution">
    <text evidence="10">The sequence shown here is derived from an EMBL/GenBank/DDBJ whole genome shotgun (WGS) entry which is preliminary data.</text>
</comment>
<evidence type="ECO:0008006" key="12">
    <source>
        <dbReference type="Google" id="ProtNLM"/>
    </source>
</evidence>
<evidence type="ECO:0000256" key="3">
    <source>
        <dbReference type="ARBA" id="ARBA00022475"/>
    </source>
</evidence>
<keyword evidence="6 9" id="KW-0472">Membrane</keyword>
<feature type="transmembrane region" description="Helical" evidence="9">
    <location>
        <begin position="288"/>
        <end position="307"/>
    </location>
</feature>
<protein>
    <recommendedName>
        <fullName evidence="12">Fluoride ion transporter CrcB</fullName>
    </recommendedName>
</protein>
<dbReference type="PANTHER" id="PTHR28259">
    <property type="entry name" value="FLUORIDE EXPORT PROTEIN 1-RELATED"/>
    <property type="match status" value="1"/>
</dbReference>
<evidence type="ECO:0000256" key="8">
    <source>
        <dbReference type="ARBA" id="ARBA00035585"/>
    </source>
</evidence>
<comment type="similarity">
    <text evidence="7">Belongs to the fluoride channel Fluc/FEX (TC 1.A.43) family.</text>
</comment>
<dbReference type="GO" id="GO:1903425">
    <property type="term" value="F:fluoride transmembrane transporter activity"/>
    <property type="evidence" value="ECO:0007669"/>
    <property type="project" value="TreeGrafter"/>
</dbReference>
<evidence type="ECO:0000256" key="4">
    <source>
        <dbReference type="ARBA" id="ARBA00022692"/>
    </source>
</evidence>
<evidence type="ECO:0000313" key="10">
    <source>
        <dbReference type="EMBL" id="KAK9831415.1"/>
    </source>
</evidence>
<evidence type="ECO:0000256" key="7">
    <source>
        <dbReference type="ARBA" id="ARBA00035120"/>
    </source>
</evidence>
<feature type="transmembrane region" description="Helical" evidence="9">
    <location>
        <begin position="387"/>
        <end position="405"/>
    </location>
</feature>
<organism evidence="10 11">
    <name type="scientific">Elliptochloris bilobata</name>
    <dbReference type="NCBI Taxonomy" id="381761"/>
    <lineage>
        <taxon>Eukaryota</taxon>
        <taxon>Viridiplantae</taxon>
        <taxon>Chlorophyta</taxon>
        <taxon>core chlorophytes</taxon>
        <taxon>Trebouxiophyceae</taxon>
        <taxon>Trebouxiophyceae incertae sedis</taxon>
        <taxon>Elliptochloris clade</taxon>
        <taxon>Elliptochloris</taxon>
    </lineage>
</organism>
<dbReference type="Pfam" id="PF02537">
    <property type="entry name" value="CRCB"/>
    <property type="match status" value="2"/>
</dbReference>
<keyword evidence="4 9" id="KW-0812">Transmembrane</keyword>
<comment type="function">
    <text evidence="1">Fluoride channel required for the rapid expulsion of cytoplasmic fluoride.</text>
</comment>
<name>A0AAW1RCX3_9CHLO</name>
<feature type="transmembrane region" description="Helical" evidence="9">
    <location>
        <begin position="357"/>
        <end position="381"/>
    </location>
</feature>
<dbReference type="InterPro" id="IPR003691">
    <property type="entry name" value="FluC"/>
</dbReference>
<feature type="transmembrane region" description="Helical" evidence="9">
    <location>
        <begin position="66"/>
        <end position="85"/>
    </location>
</feature>
<evidence type="ECO:0000256" key="6">
    <source>
        <dbReference type="ARBA" id="ARBA00023136"/>
    </source>
</evidence>
<dbReference type="Proteomes" id="UP001445335">
    <property type="component" value="Unassembled WGS sequence"/>
</dbReference>
<dbReference type="AlphaFoldDB" id="A0AAW1RCX3"/>
<evidence type="ECO:0000256" key="5">
    <source>
        <dbReference type="ARBA" id="ARBA00022989"/>
    </source>
</evidence>
<keyword evidence="11" id="KW-1185">Reference proteome</keyword>
<sequence>MGAKAREVVVVLLHLAFWSQLGVLTRVYLDALFQGGCSGTFGVCLTSTGSRRGSLGAYFTDLPPNMLGSFLMGLLAASSTLGLNTGKMLAILPAHHAWQGMPELHIGLRTGFCGSLTTFASWAYTQLLQLIGGQGWDGGQWAEMLWGLVIGLQLSLASYVFGEHCALIIDRYCVAGGAAETEPKAMLETLAESMEAADEGRLGQPRSSQDPELAQLGAQLAERGEVVLPLADIARRHAAQCDVNTEQRGALAALAHRLRAAADHRKAAVAPFLAEDPGRYVLHRRSNLAVAAGLAALTALWVVLAVVDDHPDQAARRAQWFAMLLGPFGCMLRWLLSRLNYRLPGSWRWLPAGTLAANMLGCLTDFIVGVIAVRVGVLGYWPLVVMYAVRTGFAGALSTVSTYVAETHAQLKLVPESLHGYEYSFGSLLAGLLLGVVVYGPAVWAH</sequence>
<evidence type="ECO:0000256" key="9">
    <source>
        <dbReference type="SAM" id="Phobius"/>
    </source>
</evidence>
<dbReference type="GO" id="GO:0005886">
    <property type="term" value="C:plasma membrane"/>
    <property type="evidence" value="ECO:0007669"/>
    <property type="project" value="UniProtKB-SubCell"/>
</dbReference>
<feature type="transmembrane region" description="Helical" evidence="9">
    <location>
        <begin position="319"/>
        <end position="336"/>
    </location>
</feature>
<comment type="catalytic activity">
    <reaction evidence="8">
        <text>fluoride(in) = fluoride(out)</text>
        <dbReference type="Rhea" id="RHEA:76159"/>
        <dbReference type="ChEBI" id="CHEBI:17051"/>
    </reaction>
    <physiologicalReaction direction="left-to-right" evidence="8">
        <dbReference type="Rhea" id="RHEA:76160"/>
    </physiologicalReaction>
</comment>
<dbReference type="EMBL" id="JALJOU010000046">
    <property type="protein sequence ID" value="KAK9831415.1"/>
    <property type="molecule type" value="Genomic_DNA"/>
</dbReference>
<reference evidence="10 11" key="1">
    <citation type="journal article" date="2024" name="Nat. Commun.">
        <title>Phylogenomics reveals the evolutionary origins of lichenization in chlorophyte algae.</title>
        <authorList>
            <person name="Puginier C."/>
            <person name="Libourel C."/>
            <person name="Otte J."/>
            <person name="Skaloud P."/>
            <person name="Haon M."/>
            <person name="Grisel S."/>
            <person name="Petersen M."/>
            <person name="Berrin J.G."/>
            <person name="Delaux P.M."/>
            <person name="Dal Grande F."/>
            <person name="Keller J."/>
        </authorList>
    </citation>
    <scope>NUCLEOTIDE SEQUENCE [LARGE SCALE GENOMIC DNA]</scope>
    <source>
        <strain evidence="10 11">SAG 245.80</strain>
    </source>
</reference>
<keyword evidence="3" id="KW-1003">Cell membrane</keyword>
<accession>A0AAW1RCX3</accession>